<keyword evidence="1" id="KW-0472">Membrane</keyword>
<dbReference type="AlphaFoldDB" id="A0A1H0NI29"/>
<reference evidence="3" key="1">
    <citation type="submission" date="2016-10" db="EMBL/GenBank/DDBJ databases">
        <authorList>
            <person name="Varghese N."/>
            <person name="Submissions S."/>
        </authorList>
    </citation>
    <scope>NUCLEOTIDE SEQUENCE [LARGE SCALE GENOMIC DNA]</scope>
    <source>
        <strain evidence="3">JCM 21621</strain>
    </source>
</reference>
<name>A0A1H0NI29_9PSED</name>
<dbReference type="Pfam" id="PF09980">
    <property type="entry name" value="DUF2214"/>
    <property type="match status" value="1"/>
</dbReference>
<proteinExistence type="predicted"/>
<evidence type="ECO:0000313" key="2">
    <source>
        <dbReference type="EMBL" id="SDO92427.1"/>
    </source>
</evidence>
<gene>
    <name evidence="2" type="ORF">SAMN05216193_11851</name>
</gene>
<dbReference type="InterPro" id="IPR018706">
    <property type="entry name" value="DUF2214_membrane"/>
</dbReference>
<feature type="transmembrane region" description="Helical" evidence="1">
    <location>
        <begin position="6"/>
        <end position="28"/>
    </location>
</feature>
<dbReference type="OrthoDB" id="826511at2"/>
<dbReference type="Proteomes" id="UP000242957">
    <property type="component" value="Unassembled WGS sequence"/>
</dbReference>
<protein>
    <submittedName>
        <fullName evidence="2">Putative membrane protein</fullName>
    </submittedName>
</protein>
<feature type="transmembrane region" description="Helical" evidence="1">
    <location>
        <begin position="121"/>
        <end position="140"/>
    </location>
</feature>
<organism evidence="2 3">
    <name type="scientific">Pseudomonas jinjuensis</name>
    <dbReference type="NCBI Taxonomy" id="198616"/>
    <lineage>
        <taxon>Bacteria</taxon>
        <taxon>Pseudomonadati</taxon>
        <taxon>Pseudomonadota</taxon>
        <taxon>Gammaproteobacteria</taxon>
        <taxon>Pseudomonadales</taxon>
        <taxon>Pseudomonadaceae</taxon>
        <taxon>Pseudomonas</taxon>
    </lineage>
</organism>
<feature type="transmembrane region" description="Helical" evidence="1">
    <location>
        <begin position="40"/>
        <end position="66"/>
    </location>
</feature>
<keyword evidence="1" id="KW-0812">Transmembrane</keyword>
<accession>A0A1H0NI29</accession>
<sequence>MAAAIAAYLHFISIFMLFALLALEHHLFRLPLDLQRARSLVIVDLAYGLFAGLVLLTGVARAIWFAKGPEYYLYNGLFITKVGLFILVGLLSSYPTFTYLNWRNELKAGREPVVGPRQGKAVLWTIRLELLVLLFLPLLATLMARGYDLNALGITFSP</sequence>
<keyword evidence="3" id="KW-1185">Reference proteome</keyword>
<feature type="transmembrane region" description="Helical" evidence="1">
    <location>
        <begin position="78"/>
        <end position="100"/>
    </location>
</feature>
<dbReference type="EMBL" id="FNIJ01000018">
    <property type="protein sequence ID" value="SDO92427.1"/>
    <property type="molecule type" value="Genomic_DNA"/>
</dbReference>
<dbReference type="RefSeq" id="WP_084313328.1">
    <property type="nucleotide sequence ID" value="NZ_FNIJ01000018.1"/>
</dbReference>
<evidence type="ECO:0000256" key="1">
    <source>
        <dbReference type="SAM" id="Phobius"/>
    </source>
</evidence>
<keyword evidence="1" id="KW-1133">Transmembrane helix</keyword>
<evidence type="ECO:0000313" key="3">
    <source>
        <dbReference type="Proteomes" id="UP000242957"/>
    </source>
</evidence>